<keyword evidence="1" id="KW-0732">Signal</keyword>
<name>A0A967B9L2_9PROT</name>
<evidence type="ECO:0000313" key="3">
    <source>
        <dbReference type="Proteomes" id="UP000597459"/>
    </source>
</evidence>
<proteinExistence type="predicted"/>
<dbReference type="EMBL" id="WOTH01000035">
    <property type="protein sequence ID" value="NHO54859.1"/>
    <property type="molecule type" value="Genomic_DNA"/>
</dbReference>
<reference evidence="2" key="1">
    <citation type="submission" date="2019-11" db="EMBL/GenBank/DDBJ databases">
        <title>Description of new Acetobacter species.</title>
        <authorList>
            <person name="Cleenwerck I."/>
            <person name="Sombolestani A.S."/>
        </authorList>
    </citation>
    <scope>NUCLEOTIDE SEQUENCE</scope>
    <source>
        <strain evidence="2">LMG 1626</strain>
    </source>
</reference>
<dbReference type="RefSeq" id="WP_166317703.1">
    <property type="nucleotide sequence ID" value="NZ_WOTH01000035.1"/>
</dbReference>
<evidence type="ECO:0000256" key="1">
    <source>
        <dbReference type="SAM" id="SignalP"/>
    </source>
</evidence>
<dbReference type="Pfam" id="PF16816">
    <property type="entry name" value="DotD"/>
    <property type="match status" value="1"/>
</dbReference>
<feature type="chain" id="PRO_5038065976" evidence="1">
    <location>
        <begin position="25"/>
        <end position="154"/>
    </location>
</feature>
<keyword evidence="2" id="KW-0449">Lipoprotein</keyword>
<dbReference type="InterPro" id="IPR031817">
    <property type="entry name" value="DotD"/>
</dbReference>
<protein>
    <submittedName>
        <fullName evidence="2">DotD/TraH family lipoprotein</fullName>
    </submittedName>
</protein>
<gene>
    <name evidence="2" type="ORF">GOB87_13035</name>
</gene>
<dbReference type="AlphaFoldDB" id="A0A967B9L2"/>
<keyword evidence="3" id="KW-1185">Reference proteome</keyword>
<dbReference type="Proteomes" id="UP000597459">
    <property type="component" value="Unassembled WGS sequence"/>
</dbReference>
<accession>A0A967B9L2</accession>
<dbReference type="Gene3D" id="3.55.50.60">
    <property type="entry name" value="DotD protein"/>
    <property type="match status" value="1"/>
</dbReference>
<comment type="caution">
    <text evidence="2">The sequence shown here is derived from an EMBL/GenBank/DDBJ whole genome shotgun (WGS) entry which is preliminary data.</text>
</comment>
<feature type="signal peptide" evidence="1">
    <location>
        <begin position="1"/>
        <end position="24"/>
    </location>
</feature>
<evidence type="ECO:0000313" key="2">
    <source>
        <dbReference type="EMBL" id="NHO54859.1"/>
    </source>
</evidence>
<dbReference type="InterPro" id="IPR038140">
    <property type="entry name" value="DotD_sf"/>
</dbReference>
<organism evidence="2 3">
    <name type="scientific">Acetobacter estunensis</name>
    <dbReference type="NCBI Taxonomy" id="104097"/>
    <lineage>
        <taxon>Bacteria</taxon>
        <taxon>Pseudomonadati</taxon>
        <taxon>Pseudomonadota</taxon>
        <taxon>Alphaproteobacteria</taxon>
        <taxon>Acetobacterales</taxon>
        <taxon>Acetobacteraceae</taxon>
        <taxon>Acetobacter</taxon>
    </lineage>
</organism>
<sequence>MNRHHLFPPALLLCLAACSTPGHPGPVETTGMPNTELALQRAIQSTNHDMAEFGALRPTVPVPPITADNAQVPEELRRDVWFVWKGPLLPGVKKLARSIGYTVATRGERQDIPVDINATAPLVDHLRTLGDQAGTRATVAVDPFTDSITVTYNG</sequence>